<protein>
    <recommendedName>
        <fullName evidence="4">Transmembrane protein</fullName>
    </recommendedName>
</protein>
<keyword evidence="1" id="KW-1133">Transmembrane helix</keyword>
<dbReference type="InterPro" id="IPR052953">
    <property type="entry name" value="Ser-rich/MCO-related"/>
</dbReference>
<dbReference type="Proteomes" id="UP001168146">
    <property type="component" value="Unassembled WGS sequence"/>
</dbReference>
<feature type="transmembrane region" description="Helical" evidence="1">
    <location>
        <begin position="304"/>
        <end position="327"/>
    </location>
</feature>
<accession>A0AAN6J0S9</accession>
<dbReference type="EMBL" id="JASUXU010000104">
    <property type="protein sequence ID" value="KAK0306306.1"/>
    <property type="molecule type" value="Genomic_DNA"/>
</dbReference>
<evidence type="ECO:0000313" key="3">
    <source>
        <dbReference type="Proteomes" id="UP001168146"/>
    </source>
</evidence>
<organism evidence="2 3">
    <name type="scientific">Friedmanniomyces endolithicus</name>
    <dbReference type="NCBI Taxonomy" id="329885"/>
    <lineage>
        <taxon>Eukaryota</taxon>
        <taxon>Fungi</taxon>
        <taxon>Dikarya</taxon>
        <taxon>Ascomycota</taxon>
        <taxon>Pezizomycotina</taxon>
        <taxon>Dothideomycetes</taxon>
        <taxon>Dothideomycetidae</taxon>
        <taxon>Mycosphaerellales</taxon>
        <taxon>Teratosphaeriaceae</taxon>
        <taxon>Friedmanniomyces</taxon>
    </lineage>
</organism>
<dbReference type="AlphaFoldDB" id="A0AAN6J0S9"/>
<sequence>MQAMHGLSIVLAVMAITSTGHAQNASTDGTTSAIVQGEITIHTVTVGKTPNAYDPPSVLAVPGDIISFEFWASNHSVIRSTYGERSLRRANEIAKLTSLPSGFPCIPYEDITGQSGFFSGFHSIVDGQVLAISHATEFLLAANMESDRQHHIASLGTLVGTPSLTHSTRLTHGIGSGTAEHLGAALVRNPGVYPRTRRTHSYPPTEGHAMVGVINPDSNTTLNTQIELSRQANYMLEPGQAVPQDALQSMSSLAATATTATVTVSVIGSAATATPTTSSTVTPTPIVSATPAASSSSSSLSPGAIAGIVLDGVVALVAVAALLLMYCRTNSSKAERRRLRDNSAPQMQSNGEMAGFMTAHNGNYDGAQLPPYQSPVMRHPEFKEMADSRANEVPVGPNMREGPSFSFGQDRDADQHRSVELVVASIHRTVADGRYSFSNTSELSGLQSPQELPTMHEIFTPGTIYRNAASPLFS</sequence>
<keyword evidence="1" id="KW-0812">Transmembrane</keyword>
<name>A0AAN6J0S9_9PEZI</name>
<dbReference type="PANTHER" id="PTHR34883:SF8">
    <property type="entry name" value="EXTRACELLULAR SERINE-RICH PROTEIN (AFU_ORTHOLOGUE AFUA_6G00670)"/>
    <property type="match status" value="1"/>
</dbReference>
<proteinExistence type="predicted"/>
<comment type="caution">
    <text evidence="2">The sequence shown here is derived from an EMBL/GenBank/DDBJ whole genome shotgun (WGS) entry which is preliminary data.</text>
</comment>
<evidence type="ECO:0000256" key="1">
    <source>
        <dbReference type="SAM" id="Phobius"/>
    </source>
</evidence>
<reference evidence="2" key="1">
    <citation type="submission" date="2021-12" db="EMBL/GenBank/DDBJ databases">
        <title>Black yeast isolated from Biological Soil Crust.</title>
        <authorList>
            <person name="Kurbessoian T."/>
        </authorList>
    </citation>
    <scope>NUCLEOTIDE SEQUENCE</scope>
    <source>
        <strain evidence="2">CCFEE 5208</strain>
    </source>
</reference>
<dbReference type="PANTHER" id="PTHR34883">
    <property type="entry name" value="SERINE-RICH PROTEIN, PUTATIVE-RELATED-RELATED"/>
    <property type="match status" value="1"/>
</dbReference>
<evidence type="ECO:0008006" key="4">
    <source>
        <dbReference type="Google" id="ProtNLM"/>
    </source>
</evidence>
<gene>
    <name evidence="2" type="ORF">LTR82_016432</name>
</gene>
<keyword evidence="1" id="KW-0472">Membrane</keyword>
<evidence type="ECO:0000313" key="2">
    <source>
        <dbReference type="EMBL" id="KAK0306306.1"/>
    </source>
</evidence>